<comment type="caution">
    <text evidence="2">The sequence shown here is derived from an EMBL/GenBank/DDBJ whole genome shotgun (WGS) entry which is preliminary data.</text>
</comment>
<protein>
    <submittedName>
        <fullName evidence="2">GNAT family N-acetyltransferase</fullName>
    </submittedName>
</protein>
<evidence type="ECO:0000313" key="3">
    <source>
        <dbReference type="Proteomes" id="UP000663992"/>
    </source>
</evidence>
<dbReference type="Gene3D" id="3.40.630.30">
    <property type="match status" value="1"/>
</dbReference>
<name>A0ABS3CTJ5_9ALTE</name>
<dbReference type="Proteomes" id="UP000663992">
    <property type="component" value="Unassembled WGS sequence"/>
</dbReference>
<sequence length="356" mass="41145">MQKLVSKIVALDEVTNQSGQEWEALIERFSFNPSMRPGWIACCSAAFSQPVKVMMFYKDQRLVGALPFYVSARHPGRIEAAGNMVSYHQQLIVEPEFTHDVLCTLRDNMAEMDLSMLSWVGVTKDAQLLQALQSDKVFGYLEMVGDSSPFMPLKEDWKTILSAKSRKVRYKINHRQKELEGRPELQVRRFEQASPELLEMILFIEQKSWKVDAGMDISSNQRESSYYEKLLPWLAAQNKLWASVLLSEGQPIAYNLCYRDHGVVGQMKTSFDNDFNDISPGAMLVEDDLRLLIDQGYQEFDFLGDIMPHKMIWCNDVREHLCVHLYPNTFKGQVAFFSAKLRRWFKATFLRVKGKE</sequence>
<gene>
    <name evidence="2" type="ORF">J0A65_10950</name>
</gene>
<dbReference type="InterPro" id="IPR038740">
    <property type="entry name" value="BioF2-like_GNAT_dom"/>
</dbReference>
<evidence type="ECO:0000259" key="1">
    <source>
        <dbReference type="Pfam" id="PF13480"/>
    </source>
</evidence>
<evidence type="ECO:0000313" key="2">
    <source>
        <dbReference type="EMBL" id="MBN7820385.1"/>
    </source>
</evidence>
<feature type="domain" description="BioF2-like acetyltransferase" evidence="1">
    <location>
        <begin position="166"/>
        <end position="310"/>
    </location>
</feature>
<organism evidence="2 3">
    <name type="scientific">Bowmanella yangjiangensis</name>
    <dbReference type="NCBI Taxonomy" id="2811230"/>
    <lineage>
        <taxon>Bacteria</taxon>
        <taxon>Pseudomonadati</taxon>
        <taxon>Pseudomonadota</taxon>
        <taxon>Gammaproteobacteria</taxon>
        <taxon>Alteromonadales</taxon>
        <taxon>Alteromonadaceae</taxon>
        <taxon>Bowmanella</taxon>
    </lineage>
</organism>
<accession>A0ABS3CTJ5</accession>
<dbReference type="SUPFAM" id="SSF55729">
    <property type="entry name" value="Acyl-CoA N-acyltransferases (Nat)"/>
    <property type="match status" value="1"/>
</dbReference>
<keyword evidence="3" id="KW-1185">Reference proteome</keyword>
<dbReference type="RefSeq" id="WP_206594221.1">
    <property type="nucleotide sequence ID" value="NZ_JAFKCS010000009.1"/>
</dbReference>
<dbReference type="InterPro" id="IPR016181">
    <property type="entry name" value="Acyl_CoA_acyltransferase"/>
</dbReference>
<dbReference type="Pfam" id="PF13480">
    <property type="entry name" value="Acetyltransf_6"/>
    <property type="match status" value="1"/>
</dbReference>
<proteinExistence type="predicted"/>
<dbReference type="EMBL" id="JAFKCS010000009">
    <property type="protein sequence ID" value="MBN7820385.1"/>
    <property type="molecule type" value="Genomic_DNA"/>
</dbReference>
<reference evidence="2 3" key="1">
    <citation type="submission" date="2021-03" db="EMBL/GenBank/DDBJ databases">
        <title>novel species isolated from a fishpond in China.</title>
        <authorList>
            <person name="Lu H."/>
            <person name="Cai Z."/>
        </authorList>
    </citation>
    <scope>NUCLEOTIDE SEQUENCE [LARGE SCALE GENOMIC DNA]</scope>
    <source>
        <strain evidence="2 3">Y57</strain>
    </source>
</reference>